<keyword evidence="3" id="KW-1185">Reference proteome</keyword>
<sequence length="507" mass="56014">MAGLCEGGNEPPGSLKASLAVCSLRHNESRTPGEAGLWSVLRDKQLSSCAELLLLHVVRTLNIFVHILEETAPTVPTPKPSLPSLPTAPSLSPIKRKSKPIEATPVMADGGRTRGISPVKTSQERNFAEIILHRIIHGAISEKEERSGEEKKSGRGTAMGFFASIPHYMKIHDIVKNAYTNYKITLDSSASEKFVSLLRVTLETLSQLLEVGTLNEAGRIAEEVLSYLRSTVTVEPTTTVKCVQQLLKCLFGTNLSSQWEEPDDTPHSLSVGSTAEPQGLYSVCFQTPYRHLTDFIGSPGNKSQDKDEGLIGLSYMRRRADRKGLAFKGFSRGADKTSLASYIRLFEPMVIKALKQYTVTSDVQLQCRVLLLLSQLVQLRVNYCLLDSDQIFIGFVLKQFEFIEEGQIPHAEELIPRIFYFLVHLSYEKHHSKCIIGVPKVIQLCDGLMASGQPPVTHLLTCYGTKMVLQWLKEGKLVINKISQLGPVDPSTKSRCGPPDILGVVCE</sequence>
<evidence type="ECO:0000256" key="1">
    <source>
        <dbReference type="SAM" id="MobiDB-lite"/>
    </source>
</evidence>
<name>A0ABQ8T8D0_PERAM</name>
<dbReference type="EMBL" id="JAJSOF020000015">
    <property type="protein sequence ID" value="KAJ4442218.1"/>
    <property type="molecule type" value="Genomic_DNA"/>
</dbReference>
<proteinExistence type="predicted"/>
<feature type="compositionally biased region" description="Low complexity" evidence="1">
    <location>
        <begin position="84"/>
        <end position="93"/>
    </location>
</feature>
<protein>
    <submittedName>
        <fullName evidence="2">Uncharacterized protein</fullName>
    </submittedName>
</protein>
<dbReference type="Pfam" id="PF12372">
    <property type="entry name" value="Htt_N-HEAT"/>
    <property type="match status" value="1"/>
</dbReference>
<dbReference type="InterPro" id="IPR028426">
    <property type="entry name" value="Huntingtin_fam"/>
</dbReference>
<gene>
    <name evidence="2" type="ORF">ANN_12084</name>
</gene>
<organism evidence="2 3">
    <name type="scientific">Periplaneta americana</name>
    <name type="common">American cockroach</name>
    <name type="synonym">Blatta americana</name>
    <dbReference type="NCBI Taxonomy" id="6978"/>
    <lineage>
        <taxon>Eukaryota</taxon>
        <taxon>Metazoa</taxon>
        <taxon>Ecdysozoa</taxon>
        <taxon>Arthropoda</taxon>
        <taxon>Hexapoda</taxon>
        <taxon>Insecta</taxon>
        <taxon>Pterygota</taxon>
        <taxon>Neoptera</taxon>
        <taxon>Polyneoptera</taxon>
        <taxon>Dictyoptera</taxon>
        <taxon>Blattodea</taxon>
        <taxon>Blattoidea</taxon>
        <taxon>Blattidae</taxon>
        <taxon>Blattinae</taxon>
        <taxon>Periplaneta</taxon>
    </lineage>
</organism>
<reference evidence="2 3" key="1">
    <citation type="journal article" date="2022" name="Allergy">
        <title>Genome assembly and annotation of Periplaneta americana reveal a comprehensive cockroach allergen profile.</title>
        <authorList>
            <person name="Wang L."/>
            <person name="Xiong Q."/>
            <person name="Saelim N."/>
            <person name="Wang L."/>
            <person name="Nong W."/>
            <person name="Wan A.T."/>
            <person name="Shi M."/>
            <person name="Liu X."/>
            <person name="Cao Q."/>
            <person name="Hui J.H.L."/>
            <person name="Sookrung N."/>
            <person name="Leung T.F."/>
            <person name="Tungtrongchitr A."/>
            <person name="Tsui S.K.W."/>
        </authorList>
    </citation>
    <scope>NUCLEOTIDE SEQUENCE [LARGE SCALE GENOMIC DNA]</scope>
    <source>
        <strain evidence="2">PWHHKU_190912</strain>
    </source>
</reference>
<dbReference type="PANTHER" id="PTHR10170">
    <property type="entry name" value="HUNTINGTON DISEASE PROTEIN"/>
    <property type="match status" value="1"/>
</dbReference>
<evidence type="ECO:0000313" key="2">
    <source>
        <dbReference type="EMBL" id="KAJ4442218.1"/>
    </source>
</evidence>
<dbReference type="InterPro" id="IPR024613">
    <property type="entry name" value="Huntingtin_N_HEAT_rpt-2"/>
</dbReference>
<evidence type="ECO:0000313" key="3">
    <source>
        <dbReference type="Proteomes" id="UP001148838"/>
    </source>
</evidence>
<dbReference type="PANTHER" id="PTHR10170:SF10">
    <property type="entry name" value="HUNTINGTIN"/>
    <property type="match status" value="1"/>
</dbReference>
<comment type="caution">
    <text evidence="2">The sequence shown here is derived from an EMBL/GenBank/DDBJ whole genome shotgun (WGS) entry which is preliminary data.</text>
</comment>
<feature type="region of interest" description="Disordered" evidence="1">
    <location>
        <begin position="75"/>
        <end position="95"/>
    </location>
</feature>
<accession>A0ABQ8T8D0</accession>
<dbReference type="Proteomes" id="UP001148838">
    <property type="component" value="Unassembled WGS sequence"/>
</dbReference>